<dbReference type="Pfam" id="PF01823">
    <property type="entry name" value="MACPF"/>
    <property type="match status" value="1"/>
</dbReference>
<dbReference type="OrthoDB" id="1366754at2759"/>
<dbReference type="PROSITE" id="PS51412">
    <property type="entry name" value="MACPF_2"/>
    <property type="match status" value="1"/>
</dbReference>
<dbReference type="GO" id="GO:0009626">
    <property type="term" value="P:plant-type hypersensitive response"/>
    <property type="evidence" value="ECO:0007669"/>
    <property type="project" value="TreeGrafter"/>
</dbReference>
<name>A0A835J7H7_9ROSI</name>
<keyword evidence="3" id="KW-1185">Reference proteome</keyword>
<comment type="caution">
    <text evidence="2">The sequence shown here is derived from an EMBL/GenBank/DDBJ whole genome shotgun (WGS) entry which is preliminary data.</text>
</comment>
<sequence>MSSAKKAAEEAIEAIGLGYDLGFDLRLKYCKKNSPRLIVINYDDKQVRDMVIPGGFSLPNVPKSIKCDKGERLRFSSDVLSFQQMSEQFNQELSLSGKIPSGHFNAAFEFSGVWQKDAANTKALAFDGVNITLYSIALEKSQVVLCDHVKEAVPSSWEPAALARFIEKYGTHVVVGIKMGGKDMIYVKQQHSSPLQPVDVQKKLKDMADKIFIDGGRSTMNSDKFYEREKLVKQQGLAFTDPFPSSSYSNTEDIKFISKRKGGMIKNLPHNEWCQTVQTEPDVISMSFVPITSLLSGINGSGFLTHAINLYIRCKHRVSSQFACSCSACCGVGIVIVHIHCLSMGCLPKKMLFKAERNNKPPIEELHQFLEFQLPRQWAPVFGELALGPDRKQQSNASLQFSLMGPKLYVNTTPVDVGKKPVTGLRLYLEGKRSNCLAIHLQHLSSLPKTFPLADERNGKISDPSSDQRYYEKLKWKSFSHICTAPVESDDDLSIVTGAEFEVGESGLKKVLFLRLQFSKVMGATSFMTSEWDGSPALNQKSGIMSTLISTRFSSAQKQPPQPIVNINSAVYPGGPPVAAQTPKLLKFVDTTEMTRGPQDSPGYWVVSGAKLNVDNGKISLRVKYSLLSLASPDDDVSIEM</sequence>
<gene>
    <name evidence="2" type="ORF">SADUNF_Sadunf16G0185200</name>
</gene>
<dbReference type="AlphaFoldDB" id="A0A835J7H7"/>
<dbReference type="PANTHER" id="PTHR33199">
    <property type="entry name" value="MACPF DOMAIN-CONTAINING PROTEIN CAD1"/>
    <property type="match status" value="1"/>
</dbReference>
<dbReference type="EMBL" id="JADGMS010000016">
    <property type="protein sequence ID" value="KAF9666017.1"/>
    <property type="molecule type" value="Genomic_DNA"/>
</dbReference>
<evidence type="ECO:0000313" key="3">
    <source>
        <dbReference type="Proteomes" id="UP000657918"/>
    </source>
</evidence>
<organism evidence="2 3">
    <name type="scientific">Salix dunnii</name>
    <dbReference type="NCBI Taxonomy" id="1413687"/>
    <lineage>
        <taxon>Eukaryota</taxon>
        <taxon>Viridiplantae</taxon>
        <taxon>Streptophyta</taxon>
        <taxon>Embryophyta</taxon>
        <taxon>Tracheophyta</taxon>
        <taxon>Spermatophyta</taxon>
        <taxon>Magnoliopsida</taxon>
        <taxon>eudicotyledons</taxon>
        <taxon>Gunneridae</taxon>
        <taxon>Pentapetalae</taxon>
        <taxon>rosids</taxon>
        <taxon>fabids</taxon>
        <taxon>Malpighiales</taxon>
        <taxon>Salicaceae</taxon>
        <taxon>Saliceae</taxon>
        <taxon>Salix</taxon>
    </lineage>
</organism>
<dbReference type="GO" id="GO:0005886">
    <property type="term" value="C:plasma membrane"/>
    <property type="evidence" value="ECO:0007669"/>
    <property type="project" value="TreeGrafter"/>
</dbReference>
<accession>A0A835J7H7</accession>
<reference evidence="2 3" key="1">
    <citation type="submission" date="2020-10" db="EMBL/GenBank/DDBJ databases">
        <title>Plant Genome Project.</title>
        <authorList>
            <person name="Zhang R.-G."/>
        </authorList>
    </citation>
    <scope>NUCLEOTIDE SEQUENCE [LARGE SCALE GENOMIC DNA]</scope>
    <source>
        <strain evidence="2">FAFU-HL-1</strain>
        <tissue evidence="2">Leaf</tissue>
    </source>
</reference>
<evidence type="ECO:0000313" key="2">
    <source>
        <dbReference type="EMBL" id="KAF9666017.1"/>
    </source>
</evidence>
<dbReference type="Proteomes" id="UP000657918">
    <property type="component" value="Chromosome 16"/>
</dbReference>
<dbReference type="PANTHER" id="PTHR33199:SF6">
    <property type="entry name" value="MACPF DOMAIN PROTEIN"/>
    <property type="match status" value="1"/>
</dbReference>
<evidence type="ECO:0000259" key="1">
    <source>
        <dbReference type="PROSITE" id="PS51412"/>
    </source>
</evidence>
<dbReference type="GO" id="GO:2000031">
    <property type="term" value="P:regulation of salicylic acid mediated signaling pathway"/>
    <property type="evidence" value="ECO:0007669"/>
    <property type="project" value="InterPro"/>
</dbReference>
<dbReference type="InterPro" id="IPR020864">
    <property type="entry name" value="MACPF"/>
</dbReference>
<proteinExistence type="predicted"/>
<protein>
    <recommendedName>
        <fullName evidence="1">MACPF domain-containing protein</fullName>
    </recommendedName>
</protein>
<feature type="domain" description="MACPF" evidence="1">
    <location>
        <begin position="1"/>
        <end position="325"/>
    </location>
</feature>
<dbReference type="InterPro" id="IPR044663">
    <property type="entry name" value="CAD1/NSL1-like"/>
</dbReference>
<dbReference type="SMART" id="SM00457">
    <property type="entry name" value="MACPF"/>
    <property type="match status" value="1"/>
</dbReference>